<dbReference type="AlphaFoldDB" id="A0A420VDE4"/>
<organism evidence="2 3">
    <name type="scientific">Caldibacillus debilis GB1</name>
    <dbReference type="NCBI Taxonomy" id="1339248"/>
    <lineage>
        <taxon>Bacteria</taxon>
        <taxon>Bacillati</taxon>
        <taxon>Bacillota</taxon>
        <taxon>Bacilli</taxon>
        <taxon>Bacillales</taxon>
        <taxon>Bacillaceae</taxon>
        <taxon>Caldibacillus</taxon>
    </lineage>
</organism>
<reference evidence="2 3" key="1">
    <citation type="submission" date="2013-12" db="EMBL/GenBank/DDBJ databases">
        <title>Genome and proteome characterization of Caldibacillus debilis GB1 derived from a cellulolytic aero-tolerant co-culture.</title>
        <authorList>
            <person name="Wushke S.T."/>
            <person name="Zhang X."/>
            <person name="Fristensky B."/>
            <person name="Wilkins J.A."/>
            <person name="Levin D.B."/>
            <person name="Sparling R."/>
        </authorList>
    </citation>
    <scope>NUCLEOTIDE SEQUENCE [LARGE SCALE GENOMIC DNA]</scope>
    <source>
        <strain evidence="2 3">GB1</strain>
    </source>
</reference>
<dbReference type="Proteomes" id="UP000286235">
    <property type="component" value="Unassembled WGS sequence"/>
</dbReference>
<accession>A0A420VDE4</accession>
<proteinExistence type="predicted"/>
<keyword evidence="3" id="KW-1185">Reference proteome</keyword>
<dbReference type="EMBL" id="AZRV01000035">
    <property type="protein sequence ID" value="RKO61661.1"/>
    <property type="molecule type" value="Genomic_DNA"/>
</dbReference>
<comment type="caution">
    <text evidence="2">The sequence shown here is derived from an EMBL/GenBank/DDBJ whole genome shotgun (WGS) entry which is preliminary data.</text>
</comment>
<feature type="signal peptide" evidence="1">
    <location>
        <begin position="1"/>
        <end position="24"/>
    </location>
</feature>
<sequence length="108" mass="12720" precursor="true">MKPGKWRCVIGLAGALTFVFTLFACSQSDPEIDDPQKREEERFEVNNWFLDQLQKEEYKRQGAVTYLHHVSQTSPENVKEKRKEHRRCTLEIILSSFIPQNMPHRTSN</sequence>
<dbReference type="PROSITE" id="PS51257">
    <property type="entry name" value="PROKAR_LIPOPROTEIN"/>
    <property type="match status" value="1"/>
</dbReference>
<gene>
    <name evidence="2" type="ORF">Cdeb_01132</name>
</gene>
<feature type="chain" id="PRO_5038575330" evidence="1">
    <location>
        <begin position="25"/>
        <end position="108"/>
    </location>
</feature>
<protein>
    <submittedName>
        <fullName evidence="2">Uncharacterized protein</fullName>
    </submittedName>
</protein>
<evidence type="ECO:0000313" key="2">
    <source>
        <dbReference type="EMBL" id="RKO61661.1"/>
    </source>
</evidence>
<evidence type="ECO:0000256" key="1">
    <source>
        <dbReference type="SAM" id="SignalP"/>
    </source>
</evidence>
<evidence type="ECO:0000313" key="3">
    <source>
        <dbReference type="Proteomes" id="UP000286235"/>
    </source>
</evidence>
<name>A0A420VDE4_9BACI</name>
<keyword evidence="1" id="KW-0732">Signal</keyword>